<feature type="region of interest" description="Disordered" evidence="1">
    <location>
        <begin position="15"/>
        <end position="42"/>
    </location>
</feature>
<evidence type="ECO:0008006" key="4">
    <source>
        <dbReference type="Google" id="ProtNLM"/>
    </source>
</evidence>
<sequence>MSQLWAPCNQEFTATGALETEAGPSEEQQHSGSCSHRTHRKSSLIKTKILPRLVSHAELRKLFCSADAVWFEVDSTIIREDGIDELAKLYGVEDTMSEMAWQAMGGACISRLPSQSTQL</sequence>
<reference evidence="2" key="1">
    <citation type="submission" date="2019-03" db="EMBL/GenBank/DDBJ databases">
        <authorList>
            <person name="Warren W.C."/>
            <person name="Johnson G.S."/>
        </authorList>
    </citation>
    <scope>NUCLEOTIDE SEQUENCE [LARGE SCALE GENOMIC DNA]</scope>
    <source>
        <strain evidence="2">Basenji</strain>
    </source>
</reference>
<organism evidence="2 3">
    <name type="scientific">Canis lupus familiaris</name>
    <name type="common">Dog</name>
    <name type="synonym">Canis familiaris</name>
    <dbReference type="NCBI Taxonomy" id="9615"/>
    <lineage>
        <taxon>Eukaryota</taxon>
        <taxon>Metazoa</taxon>
        <taxon>Chordata</taxon>
        <taxon>Craniata</taxon>
        <taxon>Vertebrata</taxon>
        <taxon>Euteleostomi</taxon>
        <taxon>Mammalia</taxon>
        <taxon>Eutheria</taxon>
        <taxon>Laurasiatheria</taxon>
        <taxon>Carnivora</taxon>
        <taxon>Caniformia</taxon>
        <taxon>Canidae</taxon>
        <taxon>Canis</taxon>
    </lineage>
</organism>
<dbReference type="InterPro" id="IPR023214">
    <property type="entry name" value="HAD_sf"/>
</dbReference>
<dbReference type="AlphaFoldDB" id="A0A8C0N146"/>
<protein>
    <recommendedName>
        <fullName evidence="4">Phosphoserine phosphatase</fullName>
    </recommendedName>
</protein>
<evidence type="ECO:0000313" key="2">
    <source>
        <dbReference type="Ensembl" id="ENSCAFP00030015995.1"/>
    </source>
</evidence>
<proteinExistence type="predicted"/>
<dbReference type="Gene3D" id="3.40.50.1000">
    <property type="entry name" value="HAD superfamily/HAD-like"/>
    <property type="match status" value="1"/>
</dbReference>
<evidence type="ECO:0000256" key="1">
    <source>
        <dbReference type="SAM" id="MobiDB-lite"/>
    </source>
</evidence>
<accession>A0A8C0N146</accession>
<evidence type="ECO:0000313" key="3">
    <source>
        <dbReference type="Proteomes" id="UP000694429"/>
    </source>
</evidence>
<reference evidence="2" key="2">
    <citation type="submission" date="2025-08" db="UniProtKB">
        <authorList>
            <consortium name="Ensembl"/>
        </authorList>
    </citation>
    <scope>IDENTIFICATION</scope>
</reference>
<name>A0A8C0N146_CANLF</name>
<dbReference type="Proteomes" id="UP000694429">
    <property type="component" value="Chromosome 3"/>
</dbReference>
<dbReference type="Ensembl" id="ENSCAFT00030018318.1">
    <property type="protein sequence ID" value="ENSCAFP00030015995.1"/>
    <property type="gene ID" value="ENSCAFG00030009902.1"/>
</dbReference>